<evidence type="ECO:0000256" key="5">
    <source>
        <dbReference type="ARBA" id="ARBA00022741"/>
    </source>
</evidence>
<evidence type="ECO:0000256" key="2">
    <source>
        <dbReference type="ARBA" id="ARBA00009046"/>
    </source>
</evidence>
<evidence type="ECO:0000313" key="13">
    <source>
        <dbReference type="Proteomes" id="UP000093199"/>
    </source>
</evidence>
<feature type="domain" description="HD Cas3-type" evidence="11">
    <location>
        <begin position="11"/>
        <end position="199"/>
    </location>
</feature>
<dbReference type="EMBL" id="MASJ01000001">
    <property type="protein sequence ID" value="OCS88722.1"/>
    <property type="molecule type" value="Genomic_DNA"/>
</dbReference>
<comment type="similarity">
    <text evidence="1">In the N-terminal section; belongs to the CRISPR-associated nuclease Cas3-HD family.</text>
</comment>
<dbReference type="InterPro" id="IPR054712">
    <property type="entry name" value="Cas3-like_dom"/>
</dbReference>
<keyword evidence="13" id="KW-1185">Reference proteome</keyword>
<keyword evidence="4" id="KW-0479">Metal-binding</keyword>
<dbReference type="SMART" id="SM00490">
    <property type="entry name" value="HELICc"/>
    <property type="match status" value="1"/>
</dbReference>
<dbReference type="GO" id="GO:0046872">
    <property type="term" value="F:metal ion binding"/>
    <property type="evidence" value="ECO:0007669"/>
    <property type="project" value="UniProtKB-KW"/>
</dbReference>
<dbReference type="Gene3D" id="1.10.3210.30">
    <property type="match status" value="1"/>
</dbReference>
<dbReference type="PROSITE" id="PS51192">
    <property type="entry name" value="HELICASE_ATP_BIND_1"/>
    <property type="match status" value="1"/>
</dbReference>
<sequence>MDTYIAHYRQEDRTAQLLSTHLKEVQQYCEIVGKKMNVQHIAGLVGMLHDFGKYSEAFQTYIREAIEHPESPPKRGSVNHSTAGGQLLLLFWSKQADTKLLAELLANVIYTHHGSLLDFINTEGESPFLKRPFIEDDIKKMASQFFNEVIPQQQFNTYMNAALKEYLTLIKEKSAEEIARLNFFLAKYLFSALIDADRTNARDFDENKSSDYQEVSYVPQFMQYKERLTKALQLKQQQALQNRITTSRQYLSDQCAEKATLPTGIYTLSIPTGGGKTLASLRFALSHVLHHRQQRIINIIPFTTIIEQNAKEVRTLLETDDLLEHHSNIIEDEDLQEGSHTFEALQQRRKMQSAKDNWESPLIYSTMVQFLNIIYAEKSRYTRRFHQLANSVIIFDEIQSLPVKTISLFNEAMMFLKEYCNTTIILCTATQPALEHVEHYLHIDGELIDELDKVLPDFKRTAVTSLVREQDWTYEEVAQFATEKMGQVDNLLIIVNTKTAAKKLYQLLSDDGWNVQHLSTSMCPAHRQKILAEMRETIKTAEKLICVSTQLIEAGVDVSFQCVIRAQAGLDSIAQAAGRCNRNGEAAVRDVYVINLKKPSERYLQTIVTGIEETGMILRDMSLDETLYDGDLLSMDAMKRYFKHYYYALKHELNYTIDEGLQLYDLAFSANASFVPSTLAGRLLNRHAFKTVGRHFHVIDTQTTSVIVPYEQGNELITQLEAYDAIDFSRFVKQAQQYSVNVFPYERRLLEQYGMLAVYETPFSKIYYVREGAYSENDGLDIAGDAELGLLTM</sequence>
<keyword evidence="9" id="KW-0051">Antiviral defense</keyword>
<dbReference type="PROSITE" id="PS51643">
    <property type="entry name" value="HD_CAS3"/>
    <property type="match status" value="1"/>
</dbReference>
<keyword evidence="8" id="KW-0067">ATP-binding</keyword>
<dbReference type="Pfam" id="PF22590">
    <property type="entry name" value="Cas3-like_C_2"/>
    <property type="match status" value="1"/>
</dbReference>
<dbReference type="Gene3D" id="3.40.50.300">
    <property type="entry name" value="P-loop containing nucleotide triphosphate hydrolases"/>
    <property type="match status" value="2"/>
</dbReference>
<dbReference type="InterPro" id="IPR006483">
    <property type="entry name" value="CRISPR-assoc_Cas3_HD"/>
</dbReference>
<evidence type="ECO:0000256" key="6">
    <source>
        <dbReference type="ARBA" id="ARBA00022801"/>
    </source>
</evidence>
<gene>
    <name evidence="12" type="ORF">A6M13_02440</name>
</gene>
<organism evidence="12 13">
    <name type="scientific">Caryophanon tenue</name>
    <dbReference type="NCBI Taxonomy" id="33978"/>
    <lineage>
        <taxon>Bacteria</taxon>
        <taxon>Bacillati</taxon>
        <taxon>Bacillota</taxon>
        <taxon>Bacilli</taxon>
        <taxon>Bacillales</taxon>
        <taxon>Caryophanaceae</taxon>
        <taxon>Caryophanon</taxon>
    </lineage>
</organism>
<reference evidence="12 13" key="1">
    <citation type="submission" date="2016-07" db="EMBL/GenBank/DDBJ databases">
        <title>Caryophanon tenue genome sequencing.</title>
        <authorList>
            <person name="Verma A."/>
            <person name="Pal Y."/>
            <person name="Krishnamurthi S."/>
        </authorList>
    </citation>
    <scope>NUCLEOTIDE SEQUENCE [LARGE SCALE GENOMIC DNA]</scope>
    <source>
        <strain evidence="12 13">DSM 14152</strain>
    </source>
</reference>
<evidence type="ECO:0000259" key="11">
    <source>
        <dbReference type="PROSITE" id="PS51643"/>
    </source>
</evidence>
<dbReference type="InterPro" id="IPR014001">
    <property type="entry name" value="Helicase_ATP-bd"/>
</dbReference>
<keyword evidence="7" id="KW-0347">Helicase</keyword>
<dbReference type="RefSeq" id="WP_066542586.1">
    <property type="nucleotide sequence ID" value="NZ_MASJ01000001.1"/>
</dbReference>
<comment type="similarity">
    <text evidence="2">In the central section; belongs to the CRISPR-associated helicase Cas3 family.</text>
</comment>
<dbReference type="OrthoDB" id="9810236at2"/>
<evidence type="ECO:0008006" key="14">
    <source>
        <dbReference type="Google" id="ProtNLM"/>
    </source>
</evidence>
<dbReference type="GO" id="GO:0003676">
    <property type="term" value="F:nucleic acid binding"/>
    <property type="evidence" value="ECO:0007669"/>
    <property type="project" value="InterPro"/>
</dbReference>
<evidence type="ECO:0000256" key="3">
    <source>
        <dbReference type="ARBA" id="ARBA00022722"/>
    </source>
</evidence>
<dbReference type="GO" id="GO:0004518">
    <property type="term" value="F:nuclease activity"/>
    <property type="evidence" value="ECO:0007669"/>
    <property type="project" value="UniProtKB-KW"/>
</dbReference>
<dbReference type="AlphaFoldDB" id="A0A1C0YNI3"/>
<dbReference type="Proteomes" id="UP000093199">
    <property type="component" value="Unassembled WGS sequence"/>
</dbReference>
<dbReference type="GO" id="GO:0051607">
    <property type="term" value="P:defense response to virus"/>
    <property type="evidence" value="ECO:0007669"/>
    <property type="project" value="UniProtKB-KW"/>
</dbReference>
<dbReference type="InterPro" id="IPR027417">
    <property type="entry name" value="P-loop_NTPase"/>
</dbReference>
<dbReference type="InterPro" id="IPR001650">
    <property type="entry name" value="Helicase_C-like"/>
</dbReference>
<evidence type="ECO:0000256" key="7">
    <source>
        <dbReference type="ARBA" id="ARBA00022806"/>
    </source>
</evidence>
<dbReference type="GO" id="GO:0004386">
    <property type="term" value="F:helicase activity"/>
    <property type="evidence" value="ECO:0007669"/>
    <property type="project" value="UniProtKB-KW"/>
</dbReference>
<comment type="caution">
    <text evidence="12">The sequence shown here is derived from an EMBL/GenBank/DDBJ whole genome shotgun (WGS) entry which is preliminary data.</text>
</comment>
<keyword evidence="5" id="KW-0547">Nucleotide-binding</keyword>
<dbReference type="InterPro" id="IPR038257">
    <property type="entry name" value="CRISPR-assoc_Cas3_HD_sf"/>
</dbReference>
<dbReference type="Pfam" id="PF18019">
    <property type="entry name" value="Cas3_HD"/>
    <property type="match status" value="1"/>
</dbReference>
<dbReference type="NCBIfam" id="TIGR01587">
    <property type="entry name" value="cas3_core"/>
    <property type="match status" value="1"/>
</dbReference>
<dbReference type="CDD" id="cd17930">
    <property type="entry name" value="DEXHc_cas3"/>
    <property type="match status" value="1"/>
</dbReference>
<evidence type="ECO:0000256" key="4">
    <source>
        <dbReference type="ARBA" id="ARBA00022723"/>
    </source>
</evidence>
<name>A0A1C0YNI3_9BACL</name>
<evidence type="ECO:0000256" key="9">
    <source>
        <dbReference type="ARBA" id="ARBA00023118"/>
    </source>
</evidence>
<keyword evidence="3" id="KW-0540">Nuclease</keyword>
<dbReference type="CDD" id="cd09641">
    <property type="entry name" value="Cas3''_I"/>
    <property type="match status" value="1"/>
</dbReference>
<protein>
    <recommendedName>
        <fullName evidence="14">CRISPR-associated helicase/endonuclease Cas3</fullName>
    </recommendedName>
</protein>
<evidence type="ECO:0000256" key="1">
    <source>
        <dbReference type="ARBA" id="ARBA00006847"/>
    </source>
</evidence>
<evidence type="ECO:0000256" key="8">
    <source>
        <dbReference type="ARBA" id="ARBA00022840"/>
    </source>
</evidence>
<dbReference type="NCBIfam" id="TIGR01596">
    <property type="entry name" value="cas3_HD"/>
    <property type="match status" value="1"/>
</dbReference>
<keyword evidence="6" id="KW-0378">Hydrolase</keyword>
<dbReference type="SUPFAM" id="SSF52540">
    <property type="entry name" value="P-loop containing nucleoside triphosphate hydrolases"/>
    <property type="match status" value="1"/>
</dbReference>
<dbReference type="InterPro" id="IPR011545">
    <property type="entry name" value="DEAD/DEAH_box_helicase_dom"/>
</dbReference>
<dbReference type="STRING" id="33978.A6M13_02440"/>
<accession>A0A1C0YNI3</accession>
<proteinExistence type="inferred from homology"/>
<dbReference type="Pfam" id="PF00270">
    <property type="entry name" value="DEAD"/>
    <property type="match status" value="1"/>
</dbReference>
<feature type="domain" description="Helicase ATP-binding" evidence="10">
    <location>
        <begin position="257"/>
        <end position="449"/>
    </location>
</feature>
<dbReference type="InterPro" id="IPR006474">
    <property type="entry name" value="Helicase_Cas3_CRISPR-ass_core"/>
</dbReference>
<dbReference type="SMART" id="SM00487">
    <property type="entry name" value="DEXDc"/>
    <property type="match status" value="1"/>
</dbReference>
<dbReference type="GO" id="GO:0016787">
    <property type="term" value="F:hydrolase activity"/>
    <property type="evidence" value="ECO:0007669"/>
    <property type="project" value="UniProtKB-KW"/>
</dbReference>
<evidence type="ECO:0000313" key="12">
    <source>
        <dbReference type="EMBL" id="OCS88722.1"/>
    </source>
</evidence>
<dbReference type="GO" id="GO:0005524">
    <property type="term" value="F:ATP binding"/>
    <property type="evidence" value="ECO:0007669"/>
    <property type="project" value="UniProtKB-KW"/>
</dbReference>
<evidence type="ECO:0000259" key="10">
    <source>
        <dbReference type="PROSITE" id="PS51192"/>
    </source>
</evidence>